<dbReference type="GeneID" id="30144991"/>
<dbReference type="Proteomes" id="UP000094336">
    <property type="component" value="Unassembled WGS sequence"/>
</dbReference>
<proteinExistence type="predicted"/>
<keyword evidence="2" id="KW-1185">Reference proteome</keyword>
<sequence length="93" mass="10565">MNGKAGSQSVITKTCNLNTCLTRVSVTEFRYKMDHVDQYTVHASSPNLSGGRIEGLVAPVMRVNLEKTRTHSFSLDHPYCTIVNANLRYRYYH</sequence>
<evidence type="ECO:0000313" key="1">
    <source>
        <dbReference type="EMBL" id="ODQ79340.1"/>
    </source>
</evidence>
<gene>
    <name evidence="1" type="ORF">BABINDRAFT_141479</name>
</gene>
<dbReference type="RefSeq" id="XP_018984668.1">
    <property type="nucleotide sequence ID" value="XM_019127138.1"/>
</dbReference>
<protein>
    <submittedName>
        <fullName evidence="1">Uncharacterized protein</fullName>
    </submittedName>
</protein>
<reference evidence="2" key="1">
    <citation type="submission" date="2016-05" db="EMBL/GenBank/DDBJ databases">
        <title>Comparative genomics of biotechnologically important yeasts.</title>
        <authorList>
            <consortium name="DOE Joint Genome Institute"/>
            <person name="Riley R."/>
            <person name="Haridas S."/>
            <person name="Wolfe K.H."/>
            <person name="Lopes M.R."/>
            <person name="Hittinger C.T."/>
            <person name="Goker M."/>
            <person name="Salamov A."/>
            <person name="Wisecaver J."/>
            <person name="Long T.M."/>
            <person name="Aerts A.L."/>
            <person name="Barry K."/>
            <person name="Choi C."/>
            <person name="Clum A."/>
            <person name="Coughlan A.Y."/>
            <person name="Deshpande S."/>
            <person name="Douglass A.P."/>
            <person name="Hanson S.J."/>
            <person name="Klenk H.-P."/>
            <person name="Labutti K."/>
            <person name="Lapidus A."/>
            <person name="Lindquist E."/>
            <person name="Lipzen A."/>
            <person name="Meier-Kolthoff J.P."/>
            <person name="Ohm R.A."/>
            <person name="Otillar R.P."/>
            <person name="Pangilinan J."/>
            <person name="Peng Y."/>
            <person name="Rokas A."/>
            <person name="Rosa C.A."/>
            <person name="Scheuner C."/>
            <person name="Sibirny A.A."/>
            <person name="Slot J.C."/>
            <person name="Stielow J.B."/>
            <person name="Sun H."/>
            <person name="Kurtzman C.P."/>
            <person name="Blackwell M."/>
            <person name="Grigoriev I.V."/>
            <person name="Jeffries T.W."/>
        </authorList>
    </citation>
    <scope>NUCLEOTIDE SEQUENCE [LARGE SCALE GENOMIC DNA]</scope>
    <source>
        <strain evidence="2">NRRL Y-12698</strain>
    </source>
</reference>
<dbReference type="AlphaFoldDB" id="A0A1E3QNW7"/>
<evidence type="ECO:0000313" key="2">
    <source>
        <dbReference type="Proteomes" id="UP000094336"/>
    </source>
</evidence>
<dbReference type="EMBL" id="KV454432">
    <property type="protein sequence ID" value="ODQ79340.1"/>
    <property type="molecule type" value="Genomic_DNA"/>
</dbReference>
<accession>A0A1E3QNW7</accession>
<organism evidence="1 2">
    <name type="scientific">Babjeviella inositovora NRRL Y-12698</name>
    <dbReference type="NCBI Taxonomy" id="984486"/>
    <lineage>
        <taxon>Eukaryota</taxon>
        <taxon>Fungi</taxon>
        <taxon>Dikarya</taxon>
        <taxon>Ascomycota</taxon>
        <taxon>Saccharomycotina</taxon>
        <taxon>Pichiomycetes</taxon>
        <taxon>Serinales incertae sedis</taxon>
        <taxon>Babjeviella</taxon>
    </lineage>
</organism>
<name>A0A1E3QNW7_9ASCO</name>